<dbReference type="Proteomes" id="UP000546464">
    <property type="component" value="Unassembled WGS sequence"/>
</dbReference>
<evidence type="ECO:0000313" key="3">
    <source>
        <dbReference type="EMBL" id="MBC2593406.1"/>
    </source>
</evidence>
<keyword evidence="1" id="KW-0732">Signal</keyword>
<dbReference type="PROSITE" id="PS51257">
    <property type="entry name" value="PROKAR_LIPOPROTEIN"/>
    <property type="match status" value="1"/>
</dbReference>
<reference evidence="3 4" key="1">
    <citation type="submission" date="2020-07" db="EMBL/GenBank/DDBJ databases">
        <authorList>
            <person name="Feng X."/>
        </authorList>
    </citation>
    <scope>NUCLEOTIDE SEQUENCE [LARGE SCALE GENOMIC DNA]</scope>
    <source>
        <strain evidence="3 4">JCM31066</strain>
    </source>
</reference>
<gene>
    <name evidence="3" type="ORF">H5P28_03950</name>
</gene>
<dbReference type="Pfam" id="PF03724">
    <property type="entry name" value="META"/>
    <property type="match status" value="1"/>
</dbReference>
<feature type="signal peptide" evidence="1">
    <location>
        <begin position="1"/>
        <end position="18"/>
    </location>
</feature>
<dbReference type="Gene3D" id="2.40.128.270">
    <property type="match status" value="1"/>
</dbReference>
<keyword evidence="4" id="KW-1185">Reference proteome</keyword>
<proteinExistence type="predicted"/>
<evidence type="ECO:0000313" key="4">
    <source>
        <dbReference type="Proteomes" id="UP000546464"/>
    </source>
</evidence>
<dbReference type="InterPro" id="IPR005184">
    <property type="entry name" value="DUF306_Meta_HslJ"/>
</dbReference>
<dbReference type="AlphaFoldDB" id="A0A842HCI5"/>
<sequence length="148" mass="15689">MKKSVFALLSVVSLFVFAACSHTPIPVAGAYIVAEVNGVEVETEQPIKVTYTGESLVGKGPINNWNCPVDPQTGDIGMGISTRMAGPPELMQLEDQLLKALDGAKLTSRSDDVLVVVKDGKDVIVMTPVDPTMTYGKPSPTAIPSNEM</sequence>
<comment type="caution">
    <text evidence="3">The sequence shown here is derived from an EMBL/GenBank/DDBJ whole genome shotgun (WGS) entry which is preliminary data.</text>
</comment>
<feature type="chain" id="PRO_5032340908" evidence="1">
    <location>
        <begin position="19"/>
        <end position="148"/>
    </location>
</feature>
<dbReference type="InterPro" id="IPR038670">
    <property type="entry name" value="HslJ-like_sf"/>
</dbReference>
<accession>A0A842HCI5</accession>
<evidence type="ECO:0000256" key="1">
    <source>
        <dbReference type="SAM" id="SignalP"/>
    </source>
</evidence>
<feature type="domain" description="DUF306" evidence="2">
    <location>
        <begin position="29"/>
        <end position="123"/>
    </location>
</feature>
<dbReference type="EMBL" id="JACHVB010000013">
    <property type="protein sequence ID" value="MBC2593406.1"/>
    <property type="molecule type" value="Genomic_DNA"/>
</dbReference>
<organism evidence="3 4">
    <name type="scientific">Ruficoccus amylovorans</name>
    <dbReference type="NCBI Taxonomy" id="1804625"/>
    <lineage>
        <taxon>Bacteria</taxon>
        <taxon>Pseudomonadati</taxon>
        <taxon>Verrucomicrobiota</taxon>
        <taxon>Opitutia</taxon>
        <taxon>Puniceicoccales</taxon>
        <taxon>Cerasicoccaceae</taxon>
        <taxon>Ruficoccus</taxon>
    </lineage>
</organism>
<dbReference type="RefSeq" id="WP_185674411.1">
    <property type="nucleotide sequence ID" value="NZ_JACHVB010000013.1"/>
</dbReference>
<protein>
    <submittedName>
        <fullName evidence="3">META domain-containing protein</fullName>
    </submittedName>
</protein>
<evidence type="ECO:0000259" key="2">
    <source>
        <dbReference type="Pfam" id="PF03724"/>
    </source>
</evidence>
<name>A0A842HCI5_9BACT</name>